<reference evidence="2 3" key="1">
    <citation type="submission" date="2019-03" db="EMBL/GenBank/DDBJ databases">
        <title>Genomic Encyclopedia of Type Strains, Phase III (KMG-III): the genomes of soil and plant-associated and newly described type strains.</title>
        <authorList>
            <person name="Whitman W."/>
        </authorList>
    </citation>
    <scope>NUCLEOTIDE SEQUENCE [LARGE SCALE GENOMIC DNA]</scope>
    <source>
        <strain evidence="2 3">CGMCC 1.12802</strain>
    </source>
</reference>
<feature type="domain" description="Endonuclease GajA/Old nuclease/RecF-like AAA" evidence="1">
    <location>
        <begin position="3"/>
        <end position="412"/>
    </location>
</feature>
<dbReference type="RefSeq" id="WP_133943302.1">
    <property type="nucleotide sequence ID" value="NZ_SOEO01000001.1"/>
</dbReference>
<dbReference type="AlphaFoldDB" id="A0A4R8I988"/>
<dbReference type="InterPro" id="IPR051396">
    <property type="entry name" value="Bact_Antivir_Def_Nuclease"/>
</dbReference>
<dbReference type="Pfam" id="PF13175">
    <property type="entry name" value="AAA_15"/>
    <property type="match status" value="1"/>
</dbReference>
<dbReference type="OrthoDB" id="9815944at2"/>
<evidence type="ECO:0000259" key="1">
    <source>
        <dbReference type="Pfam" id="PF13175"/>
    </source>
</evidence>
<dbReference type="EMBL" id="SOEO01000001">
    <property type="protein sequence ID" value="TDX86652.1"/>
    <property type="molecule type" value="Genomic_DNA"/>
</dbReference>
<dbReference type="Gene3D" id="3.40.50.300">
    <property type="entry name" value="P-loop containing nucleotide triphosphate hydrolases"/>
    <property type="match status" value="1"/>
</dbReference>
<dbReference type="PANTHER" id="PTHR43581:SF2">
    <property type="entry name" value="EXCINUCLEASE ATPASE SUBUNIT"/>
    <property type="match status" value="1"/>
</dbReference>
<proteinExistence type="predicted"/>
<dbReference type="SUPFAM" id="SSF52540">
    <property type="entry name" value="P-loop containing nucleoside triphosphate hydrolases"/>
    <property type="match status" value="1"/>
</dbReference>
<sequence length="428" mass="49392">MYKIRKVKVTGFWNKFSIETNLDENVNIFIGRNGTGKTTFINLIEAALSVNLENLVSTKFDELVIHLQQGKSNRKITISKIEHNLQYKELQYKIGTNVFRIPILSTRELRSLNSGRVHPKYLREKFSIKDSLEPLVNLTYLSVSREKIFNDSIEERNSSEIYNAIDNRLEQLISDLTVYQLELETEVSKLSKKFQEDVLKIMLFDENLDYIDITKHIEINLEEIRLGLSKAYSVLGILDSTTEQKIEIHTEELKKSVEKINSSLKSEKNTPIFPNDVTPLTLVKRTKKIIDLSSKLEDDKKKVFFRVDNYINLLNKFHSNKYFSLQGSKKGAIGIFSDNQSRIDYSDLSSGEKQLLILLTETLLQKENNSIFIADEPELSLHIEWQRMIITSIRDLNPNSQIILATHSPEIVGRNFSSVINMEKIING</sequence>
<dbReference type="InterPro" id="IPR041685">
    <property type="entry name" value="AAA_GajA/Old/RecF-like"/>
</dbReference>
<dbReference type="InterPro" id="IPR027417">
    <property type="entry name" value="P-loop_NTPase"/>
</dbReference>
<protein>
    <submittedName>
        <fullName evidence="2">AAA ATPase-like protein</fullName>
    </submittedName>
</protein>
<gene>
    <name evidence="2" type="ORF">B0I22_0791</name>
</gene>
<dbReference type="Proteomes" id="UP000295313">
    <property type="component" value="Unassembled WGS sequence"/>
</dbReference>
<name>A0A4R8I988_9FLAO</name>
<evidence type="ECO:0000313" key="2">
    <source>
        <dbReference type="EMBL" id="TDX86652.1"/>
    </source>
</evidence>
<accession>A0A4R8I988</accession>
<keyword evidence="3" id="KW-1185">Reference proteome</keyword>
<comment type="caution">
    <text evidence="2">The sequence shown here is derived from an EMBL/GenBank/DDBJ whole genome shotgun (WGS) entry which is preliminary data.</text>
</comment>
<organism evidence="2 3">
    <name type="scientific">Epilithonimonas xixisoli</name>
    <dbReference type="NCBI Taxonomy" id="1476462"/>
    <lineage>
        <taxon>Bacteria</taxon>
        <taxon>Pseudomonadati</taxon>
        <taxon>Bacteroidota</taxon>
        <taxon>Flavobacteriia</taxon>
        <taxon>Flavobacteriales</taxon>
        <taxon>Weeksellaceae</taxon>
        <taxon>Chryseobacterium group</taxon>
        <taxon>Epilithonimonas</taxon>
    </lineage>
</organism>
<dbReference type="PANTHER" id="PTHR43581">
    <property type="entry name" value="ATP/GTP PHOSPHATASE"/>
    <property type="match status" value="1"/>
</dbReference>
<evidence type="ECO:0000313" key="3">
    <source>
        <dbReference type="Proteomes" id="UP000295313"/>
    </source>
</evidence>